<dbReference type="AlphaFoldDB" id="A0A134BB58"/>
<dbReference type="InterPro" id="IPR011250">
    <property type="entry name" value="OMP/PagP_B-barrel"/>
</dbReference>
<dbReference type="Proteomes" id="UP000070224">
    <property type="component" value="Unassembled WGS sequence"/>
</dbReference>
<dbReference type="SUPFAM" id="SSF56925">
    <property type="entry name" value="OMPA-like"/>
    <property type="match status" value="1"/>
</dbReference>
<evidence type="ECO:0000256" key="1">
    <source>
        <dbReference type="SAM" id="SignalP"/>
    </source>
</evidence>
<organism evidence="2 3">
    <name type="scientific">Porphyromonas somerae</name>
    <dbReference type="NCBI Taxonomy" id="322095"/>
    <lineage>
        <taxon>Bacteria</taxon>
        <taxon>Pseudomonadati</taxon>
        <taxon>Bacteroidota</taxon>
        <taxon>Bacteroidia</taxon>
        <taxon>Bacteroidales</taxon>
        <taxon>Porphyromonadaceae</taxon>
        <taxon>Porphyromonas</taxon>
    </lineage>
</organism>
<evidence type="ECO:0008006" key="4">
    <source>
        <dbReference type="Google" id="ProtNLM"/>
    </source>
</evidence>
<dbReference type="STRING" id="322095.HMPREF3185_00554"/>
<reference evidence="3" key="1">
    <citation type="submission" date="2016-01" db="EMBL/GenBank/DDBJ databases">
        <authorList>
            <person name="Mitreva M."/>
            <person name="Pepin K.H."/>
            <person name="Mihindukulasuriya K.A."/>
            <person name="Fulton R."/>
            <person name="Fronick C."/>
            <person name="O'Laughlin M."/>
            <person name="Miner T."/>
            <person name="Herter B."/>
            <person name="Rosa B.A."/>
            <person name="Cordes M."/>
            <person name="Tomlinson C."/>
            <person name="Wollam A."/>
            <person name="Palsikar V.B."/>
            <person name="Mardis E.R."/>
            <person name="Wilson R.K."/>
        </authorList>
    </citation>
    <scope>NUCLEOTIDE SEQUENCE [LARGE SCALE GENOMIC DNA]</scope>
    <source>
        <strain evidence="3">KA00683</strain>
    </source>
</reference>
<dbReference type="EMBL" id="LSDK01000048">
    <property type="protein sequence ID" value="KXB77179.1"/>
    <property type="molecule type" value="Genomic_DNA"/>
</dbReference>
<proteinExistence type="predicted"/>
<dbReference type="OrthoDB" id="1082240at2"/>
<gene>
    <name evidence="2" type="ORF">HMPREF3185_00554</name>
</gene>
<dbReference type="Gene3D" id="2.40.160.20">
    <property type="match status" value="1"/>
</dbReference>
<protein>
    <recommendedName>
        <fullName evidence="4">Outer membrane protein beta-barrel domain-containing protein</fullName>
    </recommendedName>
</protein>
<keyword evidence="1" id="KW-0732">Signal</keyword>
<evidence type="ECO:0000313" key="3">
    <source>
        <dbReference type="Proteomes" id="UP000070224"/>
    </source>
</evidence>
<dbReference type="PATRIC" id="fig|322095.3.peg.545"/>
<dbReference type="RefSeq" id="WP_060935032.1">
    <property type="nucleotide sequence ID" value="NZ_KQ960432.1"/>
</dbReference>
<feature type="signal peptide" evidence="1">
    <location>
        <begin position="1"/>
        <end position="27"/>
    </location>
</feature>
<accession>A0A134BB58</accession>
<evidence type="ECO:0000313" key="2">
    <source>
        <dbReference type="EMBL" id="KXB77179.1"/>
    </source>
</evidence>
<comment type="caution">
    <text evidence="2">The sequence shown here is derived from an EMBL/GenBank/DDBJ whole genome shotgun (WGS) entry which is preliminary data.</text>
</comment>
<feature type="chain" id="PRO_5007462494" description="Outer membrane protein beta-barrel domain-containing protein" evidence="1">
    <location>
        <begin position="28"/>
        <end position="196"/>
    </location>
</feature>
<name>A0A134BB58_9PORP</name>
<keyword evidence="3" id="KW-1185">Reference proteome</keyword>
<sequence length="196" mass="21735">MKLQTLRAWGRRALVALLLGSATPLVAQQYFPNGDPSTPDEHGARWVFGGLVSFWQDNKAKTTTFDFSPEVGYLFNENWGLGVVGTYQYQKGNGESESLWALRPFARYYYMRREPFNLYLDGGFGFSTSGGVKGWEVGLRPGACVDLTKSLCLCLRLGFIGYRDKFGAGEEAGLSTSGFGLRFAPEELQIGLELEL</sequence>